<name>A0A0G1BE06_9BACT</name>
<gene>
    <name evidence="2" type="ORF">UV42_C0025G0026</name>
</gene>
<sequence>MFFLVFQRIIFQFLLDILYFPLWWYSGGLRRVVIGLYHLLQDANATLAPGLWVRHVFTPMYGQTDIQGRLMSFFMRVVNIIGRFFALVFSLSMLVVLLVLWLVLPIGIVFMIVHVFLTQ</sequence>
<evidence type="ECO:0000313" key="3">
    <source>
        <dbReference type="Proteomes" id="UP000033867"/>
    </source>
</evidence>
<keyword evidence="1" id="KW-0472">Membrane</keyword>
<comment type="caution">
    <text evidence="2">The sequence shown here is derived from an EMBL/GenBank/DDBJ whole genome shotgun (WGS) entry which is preliminary data.</text>
</comment>
<dbReference type="EMBL" id="LCEK01000025">
    <property type="protein sequence ID" value="KKS71547.1"/>
    <property type="molecule type" value="Genomic_DNA"/>
</dbReference>
<protein>
    <submittedName>
        <fullName evidence="2">Uncharacterized protein</fullName>
    </submittedName>
</protein>
<organism evidence="2 3">
    <name type="scientific">Candidatus Magasanikbacteria bacterium GW2011_GWE2_42_7</name>
    <dbReference type="NCBI Taxonomy" id="1619052"/>
    <lineage>
        <taxon>Bacteria</taxon>
        <taxon>Candidatus Magasanikiibacteriota</taxon>
    </lineage>
</organism>
<feature type="transmembrane region" description="Helical" evidence="1">
    <location>
        <begin position="6"/>
        <end position="25"/>
    </location>
</feature>
<reference evidence="2 3" key="1">
    <citation type="journal article" date="2015" name="Nature">
        <title>rRNA introns, odd ribosomes, and small enigmatic genomes across a large radiation of phyla.</title>
        <authorList>
            <person name="Brown C.T."/>
            <person name="Hug L.A."/>
            <person name="Thomas B.C."/>
            <person name="Sharon I."/>
            <person name="Castelle C.J."/>
            <person name="Singh A."/>
            <person name="Wilkins M.J."/>
            <person name="Williams K.H."/>
            <person name="Banfield J.F."/>
        </authorList>
    </citation>
    <scope>NUCLEOTIDE SEQUENCE [LARGE SCALE GENOMIC DNA]</scope>
</reference>
<evidence type="ECO:0000256" key="1">
    <source>
        <dbReference type="SAM" id="Phobius"/>
    </source>
</evidence>
<dbReference type="AlphaFoldDB" id="A0A0G1BE06"/>
<keyword evidence="1" id="KW-1133">Transmembrane helix</keyword>
<evidence type="ECO:0000313" key="2">
    <source>
        <dbReference type="EMBL" id="KKS71547.1"/>
    </source>
</evidence>
<accession>A0A0G1BE06</accession>
<keyword evidence="1" id="KW-0812">Transmembrane</keyword>
<proteinExistence type="predicted"/>
<feature type="transmembrane region" description="Helical" evidence="1">
    <location>
        <begin position="84"/>
        <end position="117"/>
    </location>
</feature>
<dbReference type="Proteomes" id="UP000033867">
    <property type="component" value="Unassembled WGS sequence"/>
</dbReference>